<name>A0A1E5UXY4_9POAL</name>
<feature type="domain" description="DUF1618" evidence="2">
    <location>
        <begin position="222"/>
        <end position="360"/>
    </location>
</feature>
<feature type="compositionally biased region" description="Polar residues" evidence="1">
    <location>
        <begin position="446"/>
        <end position="463"/>
    </location>
</feature>
<proteinExistence type="predicted"/>
<feature type="region of interest" description="Disordered" evidence="1">
    <location>
        <begin position="446"/>
        <end position="484"/>
    </location>
</feature>
<accession>A0A1E5UXY4</accession>
<dbReference type="PANTHER" id="PTHR33086:SF58">
    <property type="entry name" value="DUF1618 DOMAIN-CONTAINING PROTEIN"/>
    <property type="match status" value="1"/>
</dbReference>
<organism evidence="3 4">
    <name type="scientific">Dichanthelium oligosanthes</name>
    <dbReference type="NCBI Taxonomy" id="888268"/>
    <lineage>
        <taxon>Eukaryota</taxon>
        <taxon>Viridiplantae</taxon>
        <taxon>Streptophyta</taxon>
        <taxon>Embryophyta</taxon>
        <taxon>Tracheophyta</taxon>
        <taxon>Spermatophyta</taxon>
        <taxon>Magnoliopsida</taxon>
        <taxon>Liliopsida</taxon>
        <taxon>Poales</taxon>
        <taxon>Poaceae</taxon>
        <taxon>PACMAD clade</taxon>
        <taxon>Panicoideae</taxon>
        <taxon>Panicodae</taxon>
        <taxon>Paniceae</taxon>
        <taxon>Dichantheliinae</taxon>
        <taxon>Dichanthelium</taxon>
    </lineage>
</organism>
<evidence type="ECO:0000313" key="4">
    <source>
        <dbReference type="Proteomes" id="UP000095767"/>
    </source>
</evidence>
<evidence type="ECO:0000256" key="1">
    <source>
        <dbReference type="SAM" id="MobiDB-lite"/>
    </source>
</evidence>
<dbReference type="Proteomes" id="UP000095767">
    <property type="component" value="Unassembled WGS sequence"/>
</dbReference>
<dbReference type="AlphaFoldDB" id="A0A1E5UXY4"/>
<feature type="compositionally biased region" description="Basic and acidic residues" evidence="1">
    <location>
        <begin position="9"/>
        <end position="20"/>
    </location>
</feature>
<protein>
    <recommendedName>
        <fullName evidence="2">DUF1618 domain-containing protein</fullName>
    </recommendedName>
</protein>
<dbReference type="EMBL" id="LWDX02059160">
    <property type="protein sequence ID" value="OEL17654.1"/>
    <property type="molecule type" value="Genomic_DNA"/>
</dbReference>
<reference evidence="3 4" key="1">
    <citation type="submission" date="2016-09" db="EMBL/GenBank/DDBJ databases">
        <title>The draft genome of Dichanthelium oligosanthes: A C3 panicoid grass species.</title>
        <authorList>
            <person name="Studer A.J."/>
            <person name="Schnable J.C."/>
            <person name="Brutnell T.P."/>
        </authorList>
    </citation>
    <scope>NUCLEOTIDE SEQUENCE [LARGE SCALE GENOMIC DNA]</scope>
    <source>
        <strain evidence="4">cv. Kellogg 1175</strain>
        <tissue evidence="3">Leaf</tissue>
    </source>
</reference>
<dbReference type="InterPro" id="IPR011676">
    <property type="entry name" value="DUF1618"/>
</dbReference>
<keyword evidence="4" id="KW-1185">Reference proteome</keyword>
<gene>
    <name evidence="3" type="ORF">BAE44_0021328</name>
</gene>
<dbReference type="Pfam" id="PF07762">
    <property type="entry name" value="DUF1618"/>
    <property type="match status" value="1"/>
</dbReference>
<dbReference type="OrthoDB" id="667586at2759"/>
<evidence type="ECO:0000259" key="2">
    <source>
        <dbReference type="Pfam" id="PF07762"/>
    </source>
</evidence>
<feature type="region of interest" description="Disordered" evidence="1">
    <location>
        <begin position="1"/>
        <end position="33"/>
    </location>
</feature>
<comment type="caution">
    <text evidence="3">The sequence shown here is derived from an EMBL/GenBank/DDBJ whole genome shotgun (WGS) entry which is preliminary data.</text>
</comment>
<dbReference type="PANTHER" id="PTHR33086">
    <property type="entry name" value="OS05G0468200 PROTEIN-RELATED"/>
    <property type="match status" value="1"/>
</dbReference>
<sequence>MSAPPEAPESSRAREGHAEEAAEPSGEAPQRRRWVVLSSLPGGAHRLGDQRHRNVLPGTDLLLDLHDPPRLSSLVLRANLTELHPEIYVADSASARLLLKASKGDDTVANPPQHFLCDARARTADRLPTAHFFRLGGPDSGPLGYLDLYPLRSIGLIADPGRHGHFVVAQLHPIPTARFHTLLYYYTATRRWATKPLAYAPGHDHRRWGAHGVFAHDGLLWWIDIAYGMLVCNPFDDTPRLRLVPLPPGCGLQHLEHIPRRTRALLDQRRCIRPSEGKLRYVEIRGFSYDTSATAAEPPINPAVVMWTLVDPDAQNPWNLEYEAPFDDIWAHDTYVDAGLPQDQVPHVALVDPDDHGVVYLFQGSWIFGLDVRQRRVVASDRCLIDEDPKQRFQSTRFVDAWVPPPTLPGRGDDPSTHDGNPPKLTYDEEKDCKIEYVQSWLNQMELTSQVEEGNSSGEQMSTVEDMAPPSEPSPDAGHQADEP</sequence>
<evidence type="ECO:0000313" key="3">
    <source>
        <dbReference type="EMBL" id="OEL17654.1"/>
    </source>
</evidence>
<feature type="region of interest" description="Disordered" evidence="1">
    <location>
        <begin position="401"/>
        <end position="430"/>
    </location>
</feature>